<dbReference type="PANTHER" id="PTHR46667:SF1">
    <property type="entry name" value="OS09G0482740 PROTEIN"/>
    <property type="match status" value="1"/>
</dbReference>
<feature type="domain" description="DUF1664" evidence="1">
    <location>
        <begin position="91"/>
        <end position="180"/>
    </location>
</feature>
<proteinExistence type="predicted"/>
<accession>A0A834WR66</accession>
<sequence>MALQTGVQTSKVLILVGAGLTGSVVLRSGRLSDLLAQLQELLNGVNEAEISPGRYDTAVIAAQIRQLAQEIRELTLSSPVTIFNGNSSSNGSYASYLLPAAAIGAMGYCYMWWKGWSFSDVMFVTKRNMANAVATVTKQLENVHETLASTRRHLTKRLEVLDLKIEEHNELSHLIANDVRDFGFPFNLGTYIVKVNEVKSDLSQIGCDVELIHNMISGLEGKLRLVESKQDMTNSGLWYLCQLTDGFKEEPNSSNFKEVGTELANHSAMTLEGKPLQGLQFLAETTDPVEKSATKTKKVGLSFSGGEVSVSKTRIHRSFPVNISLGRDISNHRLVDV</sequence>
<dbReference type="PANTHER" id="PTHR46667">
    <property type="entry name" value="OS05G0182700 PROTEIN"/>
    <property type="match status" value="1"/>
</dbReference>
<protein>
    <recommendedName>
        <fullName evidence="1">DUF1664 domain-containing protein</fullName>
    </recommendedName>
</protein>
<dbReference type="InterPro" id="IPR012458">
    <property type="entry name" value="DUF1664"/>
</dbReference>
<reference evidence="2" key="1">
    <citation type="submission" date="2020-09" db="EMBL/GenBank/DDBJ databases">
        <title>Genome-Enabled Discovery of Anthraquinone Biosynthesis in Senna tora.</title>
        <authorList>
            <person name="Kang S.-H."/>
            <person name="Pandey R.P."/>
            <person name="Lee C.-M."/>
            <person name="Sim J.-S."/>
            <person name="Jeong J.-T."/>
            <person name="Choi B.-S."/>
            <person name="Jung M."/>
            <person name="Ginzburg D."/>
            <person name="Zhao K."/>
            <person name="Won S.Y."/>
            <person name="Oh T.-J."/>
            <person name="Yu Y."/>
            <person name="Kim N.-H."/>
            <person name="Lee O.R."/>
            <person name="Lee T.-H."/>
            <person name="Bashyal P."/>
            <person name="Kim T.-S."/>
            <person name="Lee W.-H."/>
            <person name="Kawkins C."/>
            <person name="Kim C.-K."/>
            <person name="Kim J.S."/>
            <person name="Ahn B.O."/>
            <person name="Rhee S.Y."/>
            <person name="Sohng J.K."/>
        </authorList>
    </citation>
    <scope>NUCLEOTIDE SEQUENCE</scope>
    <source>
        <tissue evidence="2">Leaf</tissue>
    </source>
</reference>
<evidence type="ECO:0000313" key="2">
    <source>
        <dbReference type="EMBL" id="KAF7831712.1"/>
    </source>
</evidence>
<dbReference type="EMBL" id="JAAIUW010000005">
    <property type="protein sequence ID" value="KAF7831712.1"/>
    <property type="molecule type" value="Genomic_DNA"/>
</dbReference>
<dbReference type="OrthoDB" id="544175at2759"/>
<dbReference type="AlphaFoldDB" id="A0A834WR66"/>
<organism evidence="2 3">
    <name type="scientific">Senna tora</name>
    <dbReference type="NCBI Taxonomy" id="362788"/>
    <lineage>
        <taxon>Eukaryota</taxon>
        <taxon>Viridiplantae</taxon>
        <taxon>Streptophyta</taxon>
        <taxon>Embryophyta</taxon>
        <taxon>Tracheophyta</taxon>
        <taxon>Spermatophyta</taxon>
        <taxon>Magnoliopsida</taxon>
        <taxon>eudicotyledons</taxon>
        <taxon>Gunneridae</taxon>
        <taxon>Pentapetalae</taxon>
        <taxon>rosids</taxon>
        <taxon>fabids</taxon>
        <taxon>Fabales</taxon>
        <taxon>Fabaceae</taxon>
        <taxon>Caesalpinioideae</taxon>
        <taxon>Cassia clade</taxon>
        <taxon>Senna</taxon>
    </lineage>
</organism>
<keyword evidence="3" id="KW-1185">Reference proteome</keyword>
<comment type="caution">
    <text evidence="2">The sequence shown here is derived from an EMBL/GenBank/DDBJ whole genome shotgun (WGS) entry which is preliminary data.</text>
</comment>
<evidence type="ECO:0000259" key="1">
    <source>
        <dbReference type="Pfam" id="PF07889"/>
    </source>
</evidence>
<dbReference type="Proteomes" id="UP000634136">
    <property type="component" value="Unassembled WGS sequence"/>
</dbReference>
<evidence type="ECO:0000313" key="3">
    <source>
        <dbReference type="Proteomes" id="UP000634136"/>
    </source>
</evidence>
<dbReference type="Pfam" id="PF07889">
    <property type="entry name" value="DUF1664"/>
    <property type="match status" value="1"/>
</dbReference>
<name>A0A834WR66_9FABA</name>
<gene>
    <name evidence="2" type="ORF">G2W53_014045</name>
</gene>